<feature type="short sequence motif" description="'KMSKS' region" evidence="10">
    <location>
        <begin position="277"/>
        <end position="281"/>
    </location>
</feature>
<feature type="binding site" evidence="10">
    <location>
        <position position="220"/>
    </location>
    <ligand>
        <name>Zn(2+)</name>
        <dbReference type="ChEBI" id="CHEBI:29105"/>
    </ligand>
</feature>
<keyword evidence="6 10" id="KW-0862">Zinc</keyword>
<feature type="binding site" evidence="10">
    <location>
        <position position="29"/>
    </location>
    <ligand>
        <name>Zn(2+)</name>
        <dbReference type="ChEBI" id="CHEBI:29105"/>
    </ligand>
</feature>
<keyword evidence="10" id="KW-0963">Cytoplasm</keyword>
<dbReference type="InterPro" id="IPR024909">
    <property type="entry name" value="Cys-tRNA/MSH_ligase"/>
</dbReference>
<evidence type="ECO:0000256" key="5">
    <source>
        <dbReference type="ARBA" id="ARBA00022741"/>
    </source>
</evidence>
<name>A0A972VWR4_9GAMM</name>
<dbReference type="GO" id="GO:0005524">
    <property type="term" value="F:ATP binding"/>
    <property type="evidence" value="ECO:0007669"/>
    <property type="project" value="UniProtKB-UniRule"/>
</dbReference>
<comment type="subcellular location">
    <subcellularLocation>
        <location evidence="10">Cytoplasm</location>
    </subcellularLocation>
</comment>
<evidence type="ECO:0000256" key="8">
    <source>
        <dbReference type="ARBA" id="ARBA00022917"/>
    </source>
</evidence>
<feature type="short sequence motif" description="'HIGH' region" evidence="10">
    <location>
        <begin position="31"/>
        <end position="41"/>
    </location>
</feature>
<dbReference type="HAMAP" id="MF_00041">
    <property type="entry name" value="Cys_tRNA_synth"/>
    <property type="match status" value="1"/>
</dbReference>
<dbReference type="Gene3D" id="1.20.120.640">
    <property type="entry name" value="Anticodon-binding domain of a subclass of class I aminoacyl-tRNA synthetases"/>
    <property type="match status" value="1"/>
</dbReference>
<dbReference type="EMBL" id="JABMOJ010000016">
    <property type="protein sequence ID" value="NQV63790.1"/>
    <property type="molecule type" value="Genomic_DNA"/>
</dbReference>
<dbReference type="InterPro" id="IPR056411">
    <property type="entry name" value="CysS_C"/>
</dbReference>
<feature type="domain" description="Cysteinyl-tRNA ligase anticodon binding" evidence="12">
    <location>
        <begin position="406"/>
        <end position="449"/>
    </location>
</feature>
<evidence type="ECO:0000256" key="10">
    <source>
        <dbReference type="HAMAP-Rule" id="MF_00041"/>
    </source>
</evidence>
<feature type="binding site" evidence="10">
    <location>
        <position position="249"/>
    </location>
    <ligand>
        <name>Zn(2+)</name>
        <dbReference type="ChEBI" id="CHEBI:29105"/>
    </ligand>
</feature>
<keyword evidence="7 10" id="KW-0067">ATP-binding</keyword>
<evidence type="ECO:0000256" key="9">
    <source>
        <dbReference type="ARBA" id="ARBA00023146"/>
    </source>
</evidence>
<feature type="domain" description="tRNA synthetases class I catalytic" evidence="11">
    <location>
        <begin position="16"/>
        <end position="323"/>
    </location>
</feature>
<evidence type="ECO:0000256" key="2">
    <source>
        <dbReference type="ARBA" id="ARBA00011245"/>
    </source>
</evidence>
<keyword evidence="8 10" id="KW-0648">Protein biosynthesis</keyword>
<dbReference type="CDD" id="cd00672">
    <property type="entry name" value="CysRS_core"/>
    <property type="match status" value="1"/>
</dbReference>
<comment type="similarity">
    <text evidence="1 10">Belongs to the class-I aminoacyl-tRNA synthetase family.</text>
</comment>
<dbReference type="Proteomes" id="UP000754644">
    <property type="component" value="Unassembled WGS sequence"/>
</dbReference>
<keyword evidence="4 10" id="KW-0479">Metal-binding</keyword>
<sequence length="456" mass="52083">MELQLFDTYERKVRTFKPLVPGEVGLYCCGPTVYNYAHIGNLRTYLFEDVLRRVLALNGYQVKLVMNITDVGHLTSDADTGEDKMELSARRTGMNAWEMAEFYAAAFKQDLSLLNISEPDIWCKATDHIQEQVDFILDLQAKGFTYQTSDGIYFDSRKLDHYGYLARLDVAGLMEGARVESERHFVTDFALWKFSPADEQRQMEWDSPWGRGFPGWHIECSAMAAKYLGDYFDIHCGGEDHISIHHTNEIAQSEASRGTRMANIWMHGYFLQMDNAKMSKSTGGFLRLESIEAQGLPAVAYRYFCLTAHYRTQMSFSWESLESNGIALQRLYQAAWEWGDPSEVDEDFYQRFLNFVNDDLNMPRALALTWDLAKSSLPNAVKKATLLAFDVVFGLGIERWKPAVVDVPEAVQILAQQRQQARQDKQWQLADELRAAIAEAGFQVEDSRDGPSLKPL</sequence>
<comment type="catalytic activity">
    <reaction evidence="10">
        <text>tRNA(Cys) + L-cysteine + ATP = L-cysteinyl-tRNA(Cys) + AMP + diphosphate</text>
        <dbReference type="Rhea" id="RHEA:17773"/>
        <dbReference type="Rhea" id="RHEA-COMP:9661"/>
        <dbReference type="Rhea" id="RHEA-COMP:9679"/>
        <dbReference type="ChEBI" id="CHEBI:30616"/>
        <dbReference type="ChEBI" id="CHEBI:33019"/>
        <dbReference type="ChEBI" id="CHEBI:35235"/>
        <dbReference type="ChEBI" id="CHEBI:78442"/>
        <dbReference type="ChEBI" id="CHEBI:78517"/>
        <dbReference type="ChEBI" id="CHEBI:456215"/>
        <dbReference type="EC" id="6.1.1.16"/>
    </reaction>
</comment>
<accession>A0A972VWR4</accession>
<dbReference type="PANTHER" id="PTHR10890">
    <property type="entry name" value="CYSTEINYL-TRNA SYNTHETASE"/>
    <property type="match status" value="1"/>
</dbReference>
<dbReference type="InterPro" id="IPR014729">
    <property type="entry name" value="Rossmann-like_a/b/a_fold"/>
</dbReference>
<evidence type="ECO:0000256" key="4">
    <source>
        <dbReference type="ARBA" id="ARBA00022723"/>
    </source>
</evidence>
<comment type="subunit">
    <text evidence="2 10">Monomer.</text>
</comment>
<proteinExistence type="inferred from homology"/>
<organism evidence="13 14">
    <name type="scientific">SAR86 cluster bacterium</name>
    <dbReference type="NCBI Taxonomy" id="2030880"/>
    <lineage>
        <taxon>Bacteria</taxon>
        <taxon>Pseudomonadati</taxon>
        <taxon>Pseudomonadota</taxon>
        <taxon>Gammaproteobacteria</taxon>
        <taxon>SAR86 cluster</taxon>
    </lineage>
</organism>
<dbReference type="InterPro" id="IPR032678">
    <property type="entry name" value="tRNA-synt_1_cat_dom"/>
</dbReference>
<evidence type="ECO:0000256" key="7">
    <source>
        <dbReference type="ARBA" id="ARBA00022840"/>
    </source>
</evidence>
<feature type="binding site" evidence="10">
    <location>
        <position position="280"/>
    </location>
    <ligand>
        <name>ATP</name>
        <dbReference type="ChEBI" id="CHEBI:30616"/>
    </ligand>
</feature>
<evidence type="ECO:0000313" key="13">
    <source>
        <dbReference type="EMBL" id="NQV63790.1"/>
    </source>
</evidence>
<dbReference type="InterPro" id="IPR009080">
    <property type="entry name" value="tRNAsynth_Ia_anticodon-bd"/>
</dbReference>
<dbReference type="PRINTS" id="PR00983">
    <property type="entry name" value="TRNASYNTHCYS"/>
</dbReference>
<evidence type="ECO:0000256" key="6">
    <source>
        <dbReference type="ARBA" id="ARBA00022833"/>
    </source>
</evidence>
<gene>
    <name evidence="10" type="primary">cysS</name>
    <name evidence="13" type="ORF">HQ497_00370</name>
</gene>
<dbReference type="AlphaFoldDB" id="A0A972VWR4"/>
<protein>
    <recommendedName>
        <fullName evidence="10">Cysteine--tRNA ligase</fullName>
        <ecNumber evidence="10">6.1.1.16</ecNumber>
    </recommendedName>
    <alternativeName>
        <fullName evidence="10">Cysteinyl-tRNA synthetase</fullName>
        <shortName evidence="10">CysRS</shortName>
    </alternativeName>
</protein>
<comment type="cofactor">
    <cofactor evidence="10">
        <name>Zn(2+)</name>
        <dbReference type="ChEBI" id="CHEBI:29105"/>
    </cofactor>
    <text evidence="10">Binds 1 zinc ion per subunit.</text>
</comment>
<dbReference type="PANTHER" id="PTHR10890:SF3">
    <property type="entry name" value="CYSTEINE--TRNA LIGASE, CYTOPLASMIC"/>
    <property type="match status" value="1"/>
</dbReference>
<dbReference type="GO" id="GO:0008270">
    <property type="term" value="F:zinc ion binding"/>
    <property type="evidence" value="ECO:0007669"/>
    <property type="project" value="UniProtKB-UniRule"/>
</dbReference>
<dbReference type="Pfam" id="PF01406">
    <property type="entry name" value="tRNA-synt_1e"/>
    <property type="match status" value="1"/>
</dbReference>
<dbReference type="GO" id="GO:0004817">
    <property type="term" value="F:cysteine-tRNA ligase activity"/>
    <property type="evidence" value="ECO:0007669"/>
    <property type="project" value="UniProtKB-UniRule"/>
</dbReference>
<dbReference type="EC" id="6.1.1.16" evidence="10"/>
<evidence type="ECO:0000256" key="3">
    <source>
        <dbReference type="ARBA" id="ARBA00022598"/>
    </source>
</evidence>
<evidence type="ECO:0000313" key="14">
    <source>
        <dbReference type="Proteomes" id="UP000754644"/>
    </source>
</evidence>
<comment type="caution">
    <text evidence="13">The sequence shown here is derived from an EMBL/GenBank/DDBJ whole genome shotgun (WGS) entry which is preliminary data.</text>
</comment>
<evidence type="ECO:0000259" key="11">
    <source>
        <dbReference type="Pfam" id="PF01406"/>
    </source>
</evidence>
<dbReference type="InterPro" id="IPR015803">
    <property type="entry name" value="Cys-tRNA-ligase"/>
</dbReference>
<reference evidence="13" key="1">
    <citation type="submission" date="2020-05" db="EMBL/GenBank/DDBJ databases">
        <title>Sulfur intermediates as new biogeochemical hubs in an aquatic model microbial ecosystem.</title>
        <authorList>
            <person name="Vigneron A."/>
        </authorList>
    </citation>
    <scope>NUCLEOTIDE SEQUENCE</scope>
    <source>
        <strain evidence="13">Bin.250</strain>
    </source>
</reference>
<keyword evidence="3 10" id="KW-0436">Ligase</keyword>
<evidence type="ECO:0000256" key="1">
    <source>
        <dbReference type="ARBA" id="ARBA00005594"/>
    </source>
</evidence>
<dbReference type="Pfam" id="PF23493">
    <property type="entry name" value="CysS_C"/>
    <property type="match status" value="1"/>
</dbReference>
<feature type="binding site" evidence="10">
    <location>
        <position position="245"/>
    </location>
    <ligand>
        <name>Zn(2+)</name>
        <dbReference type="ChEBI" id="CHEBI:29105"/>
    </ligand>
</feature>
<dbReference type="NCBIfam" id="TIGR00435">
    <property type="entry name" value="cysS"/>
    <property type="match status" value="1"/>
</dbReference>
<dbReference type="GO" id="GO:0006423">
    <property type="term" value="P:cysteinyl-tRNA aminoacylation"/>
    <property type="evidence" value="ECO:0007669"/>
    <property type="project" value="UniProtKB-UniRule"/>
</dbReference>
<keyword evidence="5 10" id="KW-0547">Nucleotide-binding</keyword>
<evidence type="ECO:0000259" key="12">
    <source>
        <dbReference type="Pfam" id="PF23493"/>
    </source>
</evidence>
<keyword evidence="9 10" id="KW-0030">Aminoacyl-tRNA synthetase</keyword>
<dbReference type="SUPFAM" id="SSF47323">
    <property type="entry name" value="Anticodon-binding domain of a subclass of class I aminoacyl-tRNA synthetases"/>
    <property type="match status" value="1"/>
</dbReference>
<dbReference type="Gene3D" id="3.40.50.620">
    <property type="entry name" value="HUPs"/>
    <property type="match status" value="1"/>
</dbReference>
<dbReference type="SUPFAM" id="SSF52374">
    <property type="entry name" value="Nucleotidylyl transferase"/>
    <property type="match status" value="1"/>
</dbReference>
<dbReference type="GO" id="GO:0005829">
    <property type="term" value="C:cytosol"/>
    <property type="evidence" value="ECO:0007669"/>
    <property type="project" value="TreeGrafter"/>
</dbReference>